<feature type="chain" id="PRO_5036885351" description="Lipoprotein" evidence="1">
    <location>
        <begin position="18"/>
        <end position="267"/>
    </location>
</feature>
<reference evidence="2" key="1">
    <citation type="journal article" date="2014" name="Int. J. Syst. Evol. Microbiol.">
        <title>Complete genome sequence of Corynebacterium casei LMG S-19264T (=DSM 44701T), isolated from a smear-ripened cheese.</title>
        <authorList>
            <consortium name="US DOE Joint Genome Institute (JGI-PGF)"/>
            <person name="Walter F."/>
            <person name="Albersmeier A."/>
            <person name="Kalinowski J."/>
            <person name="Ruckert C."/>
        </authorList>
    </citation>
    <scope>NUCLEOTIDE SEQUENCE</scope>
    <source>
        <strain evidence="2">CGMCC 1.15290</strain>
    </source>
</reference>
<name>A0A917MYV5_9BACT</name>
<dbReference type="Proteomes" id="UP000627292">
    <property type="component" value="Unassembled WGS sequence"/>
</dbReference>
<feature type="signal peptide" evidence="1">
    <location>
        <begin position="1"/>
        <end position="17"/>
    </location>
</feature>
<keyword evidence="1" id="KW-0732">Signal</keyword>
<evidence type="ECO:0008006" key="4">
    <source>
        <dbReference type="Google" id="ProtNLM"/>
    </source>
</evidence>
<proteinExistence type="predicted"/>
<protein>
    <recommendedName>
        <fullName evidence="4">Lipoprotein</fullName>
    </recommendedName>
</protein>
<organism evidence="2 3">
    <name type="scientific">Filimonas zeae</name>
    <dbReference type="NCBI Taxonomy" id="1737353"/>
    <lineage>
        <taxon>Bacteria</taxon>
        <taxon>Pseudomonadati</taxon>
        <taxon>Bacteroidota</taxon>
        <taxon>Chitinophagia</taxon>
        <taxon>Chitinophagales</taxon>
        <taxon>Chitinophagaceae</taxon>
        <taxon>Filimonas</taxon>
    </lineage>
</organism>
<evidence type="ECO:0000256" key="1">
    <source>
        <dbReference type="SAM" id="SignalP"/>
    </source>
</evidence>
<reference evidence="2" key="2">
    <citation type="submission" date="2020-09" db="EMBL/GenBank/DDBJ databases">
        <authorList>
            <person name="Sun Q."/>
            <person name="Zhou Y."/>
        </authorList>
    </citation>
    <scope>NUCLEOTIDE SEQUENCE</scope>
    <source>
        <strain evidence="2">CGMCC 1.15290</strain>
    </source>
</reference>
<keyword evidence="3" id="KW-1185">Reference proteome</keyword>
<evidence type="ECO:0000313" key="3">
    <source>
        <dbReference type="Proteomes" id="UP000627292"/>
    </source>
</evidence>
<dbReference type="AlphaFoldDB" id="A0A917MYV5"/>
<sequence length="267" mass="29062">MALISRNSLFLSLFVAAAAFCSCGGNNVKTPSGATTTEGPSTNFTNLDTPVYFSGLWVNENYIGNVKQNKSPKAAQAAAGEMKSCINIPLKTLVPTSFIFGFHEGGDPLVVVKNGPDFQLWDQQSKQPELTIKLESPERMKIGNDVFVKMATPGNSAAQDLGILSSVLFRGNYITSNGTTVEFTENGEVKGLDGYTSYSPIIDYNDVALDVDQLIMEGPGKPAEHFGFKFVNDALLVYQLKCVQKDTAKNTCLKVDFGESRYILKRK</sequence>
<accession>A0A917MYV5</accession>
<evidence type="ECO:0000313" key="2">
    <source>
        <dbReference type="EMBL" id="GGH80640.1"/>
    </source>
</evidence>
<dbReference type="PROSITE" id="PS51257">
    <property type="entry name" value="PROKAR_LIPOPROTEIN"/>
    <property type="match status" value="1"/>
</dbReference>
<dbReference type="RefSeq" id="WP_188958077.1">
    <property type="nucleotide sequence ID" value="NZ_BMIB01000006.1"/>
</dbReference>
<comment type="caution">
    <text evidence="2">The sequence shown here is derived from an EMBL/GenBank/DDBJ whole genome shotgun (WGS) entry which is preliminary data.</text>
</comment>
<gene>
    <name evidence="2" type="ORF">GCM10011379_51810</name>
</gene>
<dbReference type="EMBL" id="BMIB01000006">
    <property type="protein sequence ID" value="GGH80640.1"/>
    <property type="molecule type" value="Genomic_DNA"/>
</dbReference>